<dbReference type="AlphaFoldDB" id="A0A1F7Z3G6"/>
<reference evidence="8 9" key="1">
    <citation type="journal article" date="2016" name="Nat. Commun.">
        <title>Thousands of microbial genomes shed light on interconnected biogeochemical processes in an aquifer system.</title>
        <authorList>
            <person name="Anantharaman K."/>
            <person name="Brown C.T."/>
            <person name="Hug L.A."/>
            <person name="Sharon I."/>
            <person name="Castelle C.J."/>
            <person name="Probst A.J."/>
            <person name="Thomas B.C."/>
            <person name="Singh A."/>
            <person name="Wilkins M.J."/>
            <person name="Karaoz U."/>
            <person name="Brodie E.L."/>
            <person name="Williams K.H."/>
            <person name="Hubbard S.S."/>
            <person name="Banfield J.F."/>
        </authorList>
    </citation>
    <scope>NUCLEOTIDE SEQUENCE [LARGE SCALE GENOMIC DNA]</scope>
</reference>
<dbReference type="GO" id="GO:0005576">
    <property type="term" value="C:extracellular region"/>
    <property type="evidence" value="ECO:0007669"/>
    <property type="project" value="TreeGrafter"/>
</dbReference>
<dbReference type="Pfam" id="PF03734">
    <property type="entry name" value="YkuD"/>
    <property type="match status" value="1"/>
</dbReference>
<evidence type="ECO:0000256" key="6">
    <source>
        <dbReference type="PROSITE-ProRule" id="PRU01373"/>
    </source>
</evidence>
<dbReference type="GO" id="GO:0071555">
    <property type="term" value="P:cell wall organization"/>
    <property type="evidence" value="ECO:0007669"/>
    <property type="project" value="UniProtKB-UniRule"/>
</dbReference>
<keyword evidence="5 6" id="KW-0961">Cell wall biogenesis/degradation</keyword>
<keyword evidence="3 6" id="KW-0133">Cell shape</keyword>
<feature type="domain" description="L,D-TPase catalytic" evidence="7">
    <location>
        <begin position="91"/>
        <end position="227"/>
    </location>
</feature>
<dbReference type="GO" id="GO:0008360">
    <property type="term" value="P:regulation of cell shape"/>
    <property type="evidence" value="ECO:0007669"/>
    <property type="project" value="UniProtKB-UniRule"/>
</dbReference>
<evidence type="ECO:0000313" key="9">
    <source>
        <dbReference type="Proteomes" id="UP000178870"/>
    </source>
</evidence>
<organism evidence="8 9">
    <name type="scientific">Candidatus Woesebacteria bacterium RIFCSPHIGHO2_01_FULL_44_21</name>
    <dbReference type="NCBI Taxonomy" id="1802503"/>
    <lineage>
        <taxon>Bacteria</taxon>
        <taxon>Candidatus Woeseibacteriota</taxon>
    </lineage>
</organism>
<dbReference type="InterPro" id="IPR038063">
    <property type="entry name" value="Transpep_catalytic_dom"/>
</dbReference>
<dbReference type="EMBL" id="MGGP01000001">
    <property type="protein sequence ID" value="OGM33478.1"/>
    <property type="molecule type" value="Genomic_DNA"/>
</dbReference>
<feature type="active site" description="Nucleophile" evidence="6">
    <location>
        <position position="187"/>
    </location>
</feature>
<dbReference type="GO" id="GO:0071972">
    <property type="term" value="F:peptidoglycan L,D-transpeptidase activity"/>
    <property type="evidence" value="ECO:0007669"/>
    <property type="project" value="TreeGrafter"/>
</dbReference>
<dbReference type="UniPathway" id="UPA00219"/>
<dbReference type="GO" id="GO:0018104">
    <property type="term" value="P:peptidoglycan-protein cross-linking"/>
    <property type="evidence" value="ECO:0007669"/>
    <property type="project" value="TreeGrafter"/>
</dbReference>
<proteinExistence type="predicted"/>
<dbReference type="PROSITE" id="PS52029">
    <property type="entry name" value="LD_TPASE"/>
    <property type="match status" value="1"/>
</dbReference>
<dbReference type="Proteomes" id="UP000178870">
    <property type="component" value="Unassembled WGS sequence"/>
</dbReference>
<accession>A0A1F7Z3G6</accession>
<dbReference type="SUPFAM" id="SSF141523">
    <property type="entry name" value="L,D-transpeptidase catalytic domain-like"/>
    <property type="match status" value="1"/>
</dbReference>
<keyword evidence="4 6" id="KW-0573">Peptidoglycan synthesis</keyword>
<dbReference type="CDD" id="cd16913">
    <property type="entry name" value="YkuD_like"/>
    <property type="match status" value="1"/>
</dbReference>
<evidence type="ECO:0000256" key="1">
    <source>
        <dbReference type="ARBA" id="ARBA00004752"/>
    </source>
</evidence>
<evidence type="ECO:0000259" key="7">
    <source>
        <dbReference type="PROSITE" id="PS52029"/>
    </source>
</evidence>
<comment type="caution">
    <text evidence="8">The sequence shown here is derived from an EMBL/GenBank/DDBJ whole genome shotgun (WGS) entry which is preliminary data.</text>
</comment>
<sequence length="228" mass="25490">MKLLLPISIILILGLFIYNQNVSDVNSKINADNGGNEAFLRQVQESSGEWVEDAETPVFDNKPVSQLPTKLEENGSIKVLGSHLASDGAEKWIEVDLSDMKLFAWEGNRKVYEFSVSTGRPGYKTPPGEYRVWRKVRSQRYRGGTPGTSGYYNLPNVPYSLFFYKGYAIHGAYWHNDFGIKNRSSGCINLHPDNAKLIYEWAGPAMSPGVNAVNSTSDNRGVRVLVHE</sequence>
<evidence type="ECO:0000256" key="5">
    <source>
        <dbReference type="ARBA" id="ARBA00023316"/>
    </source>
</evidence>
<name>A0A1F7Z3G6_9BACT</name>
<comment type="pathway">
    <text evidence="1 6">Cell wall biogenesis; peptidoglycan biosynthesis.</text>
</comment>
<dbReference type="GO" id="GO:0016740">
    <property type="term" value="F:transferase activity"/>
    <property type="evidence" value="ECO:0007669"/>
    <property type="project" value="UniProtKB-KW"/>
</dbReference>
<dbReference type="PANTHER" id="PTHR30582">
    <property type="entry name" value="L,D-TRANSPEPTIDASE"/>
    <property type="match status" value="1"/>
</dbReference>
<gene>
    <name evidence="8" type="ORF">A2803_04760</name>
</gene>
<evidence type="ECO:0000256" key="4">
    <source>
        <dbReference type="ARBA" id="ARBA00022984"/>
    </source>
</evidence>
<keyword evidence="2" id="KW-0808">Transferase</keyword>
<feature type="active site" description="Proton donor/acceptor" evidence="6">
    <location>
        <position position="170"/>
    </location>
</feature>
<evidence type="ECO:0000313" key="8">
    <source>
        <dbReference type="EMBL" id="OGM33478.1"/>
    </source>
</evidence>
<evidence type="ECO:0000256" key="2">
    <source>
        <dbReference type="ARBA" id="ARBA00022679"/>
    </source>
</evidence>
<evidence type="ECO:0000256" key="3">
    <source>
        <dbReference type="ARBA" id="ARBA00022960"/>
    </source>
</evidence>
<dbReference type="PANTHER" id="PTHR30582:SF2">
    <property type="entry name" value="L,D-TRANSPEPTIDASE YCIB-RELATED"/>
    <property type="match status" value="1"/>
</dbReference>
<dbReference type="InterPro" id="IPR005490">
    <property type="entry name" value="LD_TPept_cat_dom"/>
</dbReference>
<protein>
    <recommendedName>
        <fullName evidence="7">L,D-TPase catalytic domain-containing protein</fullName>
    </recommendedName>
</protein>
<dbReference type="InterPro" id="IPR050979">
    <property type="entry name" value="LD-transpeptidase"/>
</dbReference>
<dbReference type="Gene3D" id="2.40.440.10">
    <property type="entry name" value="L,D-transpeptidase catalytic domain-like"/>
    <property type="match status" value="1"/>
</dbReference>